<dbReference type="Proteomes" id="UP001203410">
    <property type="component" value="Unassembled WGS sequence"/>
</dbReference>
<evidence type="ECO:0000259" key="2">
    <source>
        <dbReference type="PROSITE" id="PS51352"/>
    </source>
</evidence>
<dbReference type="Pfam" id="PF08534">
    <property type="entry name" value="Redoxin"/>
    <property type="match status" value="1"/>
</dbReference>
<gene>
    <name evidence="3" type="ORF">LZ496_09135</name>
</gene>
<evidence type="ECO:0000313" key="4">
    <source>
        <dbReference type="Proteomes" id="UP001203410"/>
    </source>
</evidence>
<keyword evidence="4" id="KW-1185">Reference proteome</keyword>
<evidence type="ECO:0000256" key="1">
    <source>
        <dbReference type="SAM" id="MobiDB-lite"/>
    </source>
</evidence>
<dbReference type="PROSITE" id="PS51257">
    <property type="entry name" value="PROKAR_LIPOPROTEIN"/>
    <property type="match status" value="1"/>
</dbReference>
<feature type="region of interest" description="Disordered" evidence="1">
    <location>
        <begin position="20"/>
        <end position="51"/>
    </location>
</feature>
<accession>A0ABT0RV90</accession>
<dbReference type="Gene3D" id="3.40.30.10">
    <property type="entry name" value="Glutaredoxin"/>
    <property type="match status" value="1"/>
</dbReference>
<dbReference type="PANTHER" id="PTHR42852">
    <property type="entry name" value="THIOL:DISULFIDE INTERCHANGE PROTEIN DSBE"/>
    <property type="match status" value="1"/>
</dbReference>
<evidence type="ECO:0000313" key="3">
    <source>
        <dbReference type="EMBL" id="MCL6698943.1"/>
    </source>
</evidence>
<feature type="compositionally biased region" description="Basic and acidic residues" evidence="1">
    <location>
        <begin position="34"/>
        <end position="51"/>
    </location>
</feature>
<dbReference type="InterPro" id="IPR036249">
    <property type="entry name" value="Thioredoxin-like_sf"/>
</dbReference>
<dbReference type="InterPro" id="IPR013766">
    <property type="entry name" value="Thioredoxin_domain"/>
</dbReference>
<dbReference type="InterPro" id="IPR050553">
    <property type="entry name" value="Thioredoxin_ResA/DsbE_sf"/>
</dbReference>
<reference evidence="3 4" key="1">
    <citation type="submission" date="2022-05" db="EMBL/GenBank/DDBJ databases">
        <authorList>
            <person name="Jo J.-H."/>
            <person name="Im W.-T."/>
        </authorList>
    </citation>
    <scope>NUCLEOTIDE SEQUENCE [LARGE SCALE GENOMIC DNA]</scope>
    <source>
        <strain evidence="3 4">NSE70-1</strain>
    </source>
</reference>
<dbReference type="EMBL" id="JAMGBA010000002">
    <property type="protein sequence ID" value="MCL6698943.1"/>
    <property type="molecule type" value="Genomic_DNA"/>
</dbReference>
<dbReference type="RefSeq" id="WP_249904324.1">
    <property type="nucleotide sequence ID" value="NZ_JAMGBA010000002.1"/>
</dbReference>
<sequence length="189" mass="20450">MRLIVPLLVSLVLPLASGCDRQKAPEPQASAEAESGKGLDRSHKGEAAPVVKFKDPDGGEFNLADFKGKPVLVNLWASWCAPCINELPTLQQLEQAHANEGRLGIIAVSQDTAPQGSVEAFLGERDIGRFAAYHDERMELSSALNVQILPTTILYDAQGKEVWRYVGDLDWTGEEATKLLAELNGAPTT</sequence>
<dbReference type="CDD" id="cd02966">
    <property type="entry name" value="TlpA_like_family"/>
    <property type="match status" value="1"/>
</dbReference>
<proteinExistence type="predicted"/>
<dbReference type="PROSITE" id="PS51352">
    <property type="entry name" value="THIOREDOXIN_2"/>
    <property type="match status" value="1"/>
</dbReference>
<comment type="caution">
    <text evidence="3">The sequence shown here is derived from an EMBL/GenBank/DDBJ whole genome shotgun (WGS) entry which is preliminary data.</text>
</comment>
<dbReference type="SUPFAM" id="SSF52833">
    <property type="entry name" value="Thioredoxin-like"/>
    <property type="match status" value="1"/>
</dbReference>
<dbReference type="InterPro" id="IPR013740">
    <property type="entry name" value="Redoxin"/>
</dbReference>
<protein>
    <submittedName>
        <fullName evidence="3">TlpA family protein disulfide reductase</fullName>
    </submittedName>
</protein>
<organism evidence="3 4">
    <name type="scientific">Sphingomonas caseinilyticus</name>
    <dbReference type="NCBI Taxonomy" id="2908205"/>
    <lineage>
        <taxon>Bacteria</taxon>
        <taxon>Pseudomonadati</taxon>
        <taxon>Pseudomonadota</taxon>
        <taxon>Alphaproteobacteria</taxon>
        <taxon>Sphingomonadales</taxon>
        <taxon>Sphingomonadaceae</taxon>
        <taxon>Sphingomonas</taxon>
    </lineage>
</organism>
<dbReference type="PANTHER" id="PTHR42852:SF17">
    <property type="entry name" value="THIOREDOXIN-LIKE PROTEIN HI_1115"/>
    <property type="match status" value="1"/>
</dbReference>
<feature type="domain" description="Thioredoxin" evidence="2">
    <location>
        <begin position="42"/>
        <end position="185"/>
    </location>
</feature>
<name>A0ABT0RV90_9SPHN</name>